<comment type="caution">
    <text evidence="1">The sequence shown here is derived from an EMBL/GenBank/DDBJ whole genome shotgun (WGS) entry which is preliminary data.</text>
</comment>
<proteinExistence type="predicted"/>
<organism evidence="1 2">
    <name type="scientific">Diphasiastrum complanatum</name>
    <name type="common">Issler's clubmoss</name>
    <name type="synonym">Lycopodium complanatum</name>
    <dbReference type="NCBI Taxonomy" id="34168"/>
    <lineage>
        <taxon>Eukaryota</taxon>
        <taxon>Viridiplantae</taxon>
        <taxon>Streptophyta</taxon>
        <taxon>Embryophyta</taxon>
        <taxon>Tracheophyta</taxon>
        <taxon>Lycopodiopsida</taxon>
        <taxon>Lycopodiales</taxon>
        <taxon>Lycopodiaceae</taxon>
        <taxon>Lycopodioideae</taxon>
        <taxon>Diphasiastrum</taxon>
    </lineage>
</organism>
<protein>
    <submittedName>
        <fullName evidence="1">Uncharacterized protein</fullName>
    </submittedName>
</protein>
<dbReference type="EMBL" id="CM055104">
    <property type="protein sequence ID" value="KAJ7534511.1"/>
    <property type="molecule type" value="Genomic_DNA"/>
</dbReference>
<reference evidence="2" key="1">
    <citation type="journal article" date="2024" name="Proc. Natl. Acad. Sci. U.S.A.">
        <title>Extraordinary preservation of gene collinearity over three hundred million years revealed in homosporous lycophytes.</title>
        <authorList>
            <person name="Li C."/>
            <person name="Wickell D."/>
            <person name="Kuo L.Y."/>
            <person name="Chen X."/>
            <person name="Nie B."/>
            <person name="Liao X."/>
            <person name="Peng D."/>
            <person name="Ji J."/>
            <person name="Jenkins J."/>
            <person name="Williams M."/>
            <person name="Shu S."/>
            <person name="Plott C."/>
            <person name="Barry K."/>
            <person name="Rajasekar S."/>
            <person name="Grimwood J."/>
            <person name="Han X."/>
            <person name="Sun S."/>
            <person name="Hou Z."/>
            <person name="He W."/>
            <person name="Dai G."/>
            <person name="Sun C."/>
            <person name="Schmutz J."/>
            <person name="Leebens-Mack J.H."/>
            <person name="Li F.W."/>
            <person name="Wang L."/>
        </authorList>
    </citation>
    <scope>NUCLEOTIDE SEQUENCE [LARGE SCALE GENOMIC DNA]</scope>
    <source>
        <strain evidence="2">cv. PW_Plant_1</strain>
    </source>
</reference>
<sequence>MAFATMAIRSRSSSYGGLIAAAVQLLFQIAMASADSIQGCGGFVEASATLAKLRKLSDPKLDYSQMTVELQTLDGLVKDQTQCAPNGYYFLPVYDKGTFLIKIKGPSGWSFDPEQVIAVVDQNGCNGNEDINFHYTGFTLSGRVAGAVGGPSCKNVGQGPAGVDVTLTPAGDDVPSANKISVKTVAGGTFEFGNLLTGKYKIDAFHSKLNVTIKGAPEVELGWGNVVLDDILFVSGYTVEGTVVSQGNPVLGVQVYLHSTDVSNVYCPQGPGNSPRSETAVCHVNSDADGRFKFWNIPCGVYTLIPYYKGENTVFDVSPASIDIAVRHEAVVIAKPFQVTGFSVGGRVVDSYGHGIGNVKLFIDETERTTTDGEGYYKLDQVTSTRYTIGAMKEHYTFSSLNDFMVLPNMASIPDLKAIRYHVCGVLRTITVDVAKRQVALTHGPENVKPQTKRVDQTGSFCFEVPPGEYRLSPLTTSVESQSGLIFSPSHLDITVTEPLLDILFSQAHVSISGLVLCKEQCSSQVSISLTTGGLKDSTEPRWTTLNEQGEFVIEQVFPGKYSLQVQHKPPVEGLFWEENWCWNQNLIDIEVATTNITGVIFEQKGVWLHIESTHAAMASLLSRHGNEIPLQITKGWQCICVEEPGTHELQFVQPCVLFGESSFFFESSNPKPIRLSGQKFLLTGHIHIDSRLYGDTNKLVNTILVDVTQQENILEQVSVGKLVKGANDTSPVAIYAYEHWARFGDKLIFSPRHASRGDVITRSADQQENNAVVPTILFYPREQQVHVVDDGCQPNIGEFYGRPGIYINGYVTPALQGVNIDVISESDSAAGRLRRGEVAFKTVTLEDGSYTAGPLFDDTTYRVQAEKSGYHLKAIGNHLFSCEKLGRIIVEVSPGEGAEEFMPTVLLSLSGENGYRKNAVTGPGNFFSFDDLFPGTFYLRPLLKEYTFTPPAQAVEIGSGDHIKVRFIAKRVAYSVLGTVTSLSGKPEEGISMEARAESRGYYDETVTDADGKYRLRGLLPDTSYVVKVVIKNDTEGVRIERASPQYAAIQVHSRDTTGVDFVVFDYPTSSYVTGEVEGPNLERWQPFITVEIVSTLEPHKIERTIPLPLSYFFELQDLPKGKYTVKLELGLSSRTHTFESDVIELDLETKSHAHVGPIKFRAEEHQQKQDLTSAPVFPIVVGVAVIALFASMPRIKDGYQWVTDITNTAAAPIGPKKDMRKVGLRKRTY</sequence>
<dbReference type="Proteomes" id="UP001162992">
    <property type="component" value="Chromosome 13"/>
</dbReference>
<accession>A0ACC2BXQ0</accession>
<evidence type="ECO:0000313" key="2">
    <source>
        <dbReference type="Proteomes" id="UP001162992"/>
    </source>
</evidence>
<name>A0ACC2BXQ0_DIPCM</name>
<gene>
    <name evidence="1" type="ORF">O6H91_13G097300</name>
</gene>
<keyword evidence="2" id="KW-1185">Reference proteome</keyword>
<evidence type="ECO:0000313" key="1">
    <source>
        <dbReference type="EMBL" id="KAJ7534511.1"/>
    </source>
</evidence>